<evidence type="ECO:0000256" key="1">
    <source>
        <dbReference type="SAM" id="MobiDB-lite"/>
    </source>
</evidence>
<dbReference type="EMBL" id="JAVFWL010000003">
    <property type="protein sequence ID" value="KAK6739565.1"/>
    <property type="molecule type" value="Genomic_DNA"/>
</dbReference>
<feature type="region of interest" description="Disordered" evidence="1">
    <location>
        <begin position="1"/>
        <end position="32"/>
    </location>
</feature>
<evidence type="ECO:0000313" key="2">
    <source>
        <dbReference type="EMBL" id="KAK6739565.1"/>
    </source>
</evidence>
<feature type="region of interest" description="Disordered" evidence="1">
    <location>
        <begin position="57"/>
        <end position="78"/>
    </location>
</feature>
<name>A0ABR1CNF0_NECAM</name>
<gene>
    <name evidence="2" type="primary">Necator_chrIII.g8971</name>
    <name evidence="2" type="ORF">RB195_008206</name>
</gene>
<proteinExistence type="predicted"/>
<dbReference type="Proteomes" id="UP001303046">
    <property type="component" value="Unassembled WGS sequence"/>
</dbReference>
<protein>
    <submittedName>
        <fullName evidence="2">Uncharacterized protein</fullName>
    </submittedName>
</protein>
<evidence type="ECO:0000313" key="3">
    <source>
        <dbReference type="Proteomes" id="UP001303046"/>
    </source>
</evidence>
<sequence length="92" mass="10222">MAKGSGFNEKKKKHQEFKLNGGSDIIGKPKSSAITKEAVASSSLTLMPRTLIEQEAAAKRSKGLNPSAWNENNDPLPRDQNRLFLTNKLFFF</sequence>
<accession>A0ABR1CNF0</accession>
<keyword evidence="3" id="KW-1185">Reference proteome</keyword>
<organism evidence="2 3">
    <name type="scientific">Necator americanus</name>
    <name type="common">Human hookworm</name>
    <dbReference type="NCBI Taxonomy" id="51031"/>
    <lineage>
        <taxon>Eukaryota</taxon>
        <taxon>Metazoa</taxon>
        <taxon>Ecdysozoa</taxon>
        <taxon>Nematoda</taxon>
        <taxon>Chromadorea</taxon>
        <taxon>Rhabditida</taxon>
        <taxon>Rhabditina</taxon>
        <taxon>Rhabditomorpha</taxon>
        <taxon>Strongyloidea</taxon>
        <taxon>Ancylostomatidae</taxon>
        <taxon>Bunostominae</taxon>
        <taxon>Necator</taxon>
    </lineage>
</organism>
<reference evidence="2 3" key="1">
    <citation type="submission" date="2023-08" db="EMBL/GenBank/DDBJ databases">
        <title>A Necator americanus chromosomal reference genome.</title>
        <authorList>
            <person name="Ilik V."/>
            <person name="Petrzelkova K.J."/>
            <person name="Pardy F."/>
            <person name="Fuh T."/>
            <person name="Niatou-Singa F.S."/>
            <person name="Gouil Q."/>
            <person name="Baker L."/>
            <person name="Ritchie M.E."/>
            <person name="Jex A.R."/>
            <person name="Gazzola D."/>
            <person name="Li H."/>
            <person name="Toshio Fujiwara R."/>
            <person name="Zhan B."/>
            <person name="Aroian R.V."/>
            <person name="Pafco B."/>
            <person name="Schwarz E.M."/>
        </authorList>
    </citation>
    <scope>NUCLEOTIDE SEQUENCE [LARGE SCALE GENOMIC DNA]</scope>
    <source>
        <strain evidence="2 3">Aroian</strain>
        <tissue evidence="2">Whole animal</tissue>
    </source>
</reference>
<comment type="caution">
    <text evidence="2">The sequence shown here is derived from an EMBL/GenBank/DDBJ whole genome shotgun (WGS) entry which is preliminary data.</text>
</comment>